<keyword evidence="1" id="KW-1133">Transmembrane helix</keyword>
<evidence type="ECO:0000313" key="2">
    <source>
        <dbReference type="EMBL" id="MEI5928335.1"/>
    </source>
</evidence>
<comment type="caution">
    <text evidence="2">The sequence shown here is derived from an EMBL/GenBank/DDBJ whole genome shotgun (WGS) entry which is preliminary data.</text>
</comment>
<organism evidence="2 3">
    <name type="scientific">Bacillus luti</name>
    <dbReference type="NCBI Taxonomy" id="2026191"/>
    <lineage>
        <taxon>Bacteria</taxon>
        <taxon>Bacillati</taxon>
        <taxon>Bacillota</taxon>
        <taxon>Bacilli</taxon>
        <taxon>Bacillales</taxon>
        <taxon>Bacillaceae</taxon>
        <taxon>Bacillus</taxon>
        <taxon>Bacillus cereus group</taxon>
    </lineage>
</organism>
<feature type="transmembrane region" description="Helical" evidence="1">
    <location>
        <begin position="12"/>
        <end position="35"/>
    </location>
</feature>
<name>A0ABU8HPR8_9BACI</name>
<keyword evidence="1" id="KW-0812">Transmembrane</keyword>
<proteinExistence type="predicted"/>
<dbReference type="RefSeq" id="WP_185913506.1">
    <property type="nucleotide sequence ID" value="NZ_JBBAGV010000001.1"/>
</dbReference>
<keyword evidence="1" id="KW-0472">Membrane</keyword>
<protein>
    <submittedName>
        <fullName evidence="2">DUF2798 domain-containing protein</fullName>
    </submittedName>
</protein>
<reference evidence="2 3" key="1">
    <citation type="submission" date="2024-03" db="EMBL/GenBank/DDBJ databases">
        <title>A Rare Waterborne Outbreak of Bacillus cereus in China: Epidemiologic Survey, Genomic Insights and Virulence Characteristics.</title>
        <authorList>
            <person name="Wang S."/>
        </authorList>
    </citation>
    <scope>NUCLEOTIDE SEQUENCE [LARGE SCALE GENOMIC DNA]</scope>
    <source>
        <strain evidence="2 3">BC008</strain>
    </source>
</reference>
<sequence>MKINKKFEPIIFNIFMILGISSIISFVMVSMNVGYTALFLKSWIKTWAIAFVLAFLASKLLPFVVKRIMKVFTFVEKDAYK</sequence>
<gene>
    <name evidence="2" type="ORF">WBS43_06355</name>
</gene>
<dbReference type="Pfam" id="PF11391">
    <property type="entry name" value="DUF2798"/>
    <property type="match status" value="1"/>
</dbReference>
<keyword evidence="3" id="KW-1185">Reference proteome</keyword>
<evidence type="ECO:0000313" key="3">
    <source>
        <dbReference type="Proteomes" id="UP001365619"/>
    </source>
</evidence>
<dbReference type="EMBL" id="JBBAGW010000001">
    <property type="protein sequence ID" value="MEI5928335.1"/>
    <property type="molecule type" value="Genomic_DNA"/>
</dbReference>
<dbReference type="InterPro" id="IPR021529">
    <property type="entry name" value="DUF2798"/>
</dbReference>
<dbReference type="Proteomes" id="UP001365619">
    <property type="component" value="Unassembled WGS sequence"/>
</dbReference>
<evidence type="ECO:0000256" key="1">
    <source>
        <dbReference type="SAM" id="Phobius"/>
    </source>
</evidence>
<feature type="transmembrane region" description="Helical" evidence="1">
    <location>
        <begin position="47"/>
        <end position="65"/>
    </location>
</feature>
<accession>A0ABU8HPR8</accession>